<evidence type="ECO:0000313" key="1">
    <source>
        <dbReference type="EMBL" id="KAB0359576.1"/>
    </source>
</evidence>
<protein>
    <submittedName>
        <fullName evidence="1">Uncharacterized protein</fullName>
    </submittedName>
</protein>
<dbReference type="AlphaFoldDB" id="A0A5N3WH15"/>
<proteinExistence type="predicted"/>
<dbReference type="Proteomes" id="UP000326458">
    <property type="component" value="Unassembled WGS sequence"/>
</dbReference>
<accession>A0A5N3WH15</accession>
<organism evidence="1 2">
    <name type="scientific">Muntiacus muntjak</name>
    <name type="common">Barking deer</name>
    <name type="synonym">Indian muntjac</name>
    <dbReference type="NCBI Taxonomy" id="9888"/>
    <lineage>
        <taxon>Eukaryota</taxon>
        <taxon>Metazoa</taxon>
        <taxon>Chordata</taxon>
        <taxon>Craniata</taxon>
        <taxon>Vertebrata</taxon>
        <taxon>Euteleostomi</taxon>
        <taxon>Mammalia</taxon>
        <taxon>Eutheria</taxon>
        <taxon>Laurasiatheria</taxon>
        <taxon>Artiodactyla</taxon>
        <taxon>Ruminantia</taxon>
        <taxon>Pecora</taxon>
        <taxon>Cervidae</taxon>
        <taxon>Muntiacinae</taxon>
        <taxon>Muntiacus</taxon>
    </lineage>
</organism>
<evidence type="ECO:0000313" key="2">
    <source>
        <dbReference type="Proteomes" id="UP000326458"/>
    </source>
</evidence>
<sequence length="35" mass="3286">MAATGTAATAATGKLLVVLLLGLTAPAAALAGYIE</sequence>
<name>A0A5N3WH15_MUNMU</name>
<reference evidence="1 2" key="1">
    <citation type="submission" date="2019-06" db="EMBL/GenBank/DDBJ databases">
        <title>Discovery of a novel chromosome fission-fusion reversal in muntjac.</title>
        <authorList>
            <person name="Mudd A.B."/>
            <person name="Bredeson J.V."/>
            <person name="Baum R."/>
            <person name="Hockemeyer D."/>
            <person name="Rokhsar D.S."/>
        </authorList>
    </citation>
    <scope>NUCLEOTIDE SEQUENCE [LARGE SCALE GENOMIC DNA]</scope>
    <source>
        <strain evidence="1">UTSW_UCB_Mm</strain>
        <tissue evidence="1">Fibroblast cell line</tissue>
    </source>
</reference>
<gene>
    <name evidence="1" type="ORF">FD754_003732</name>
</gene>
<dbReference type="EMBL" id="VCEA01000001">
    <property type="protein sequence ID" value="KAB0359576.1"/>
    <property type="molecule type" value="Genomic_DNA"/>
</dbReference>
<keyword evidence="2" id="KW-1185">Reference proteome</keyword>
<comment type="caution">
    <text evidence="1">The sequence shown here is derived from an EMBL/GenBank/DDBJ whole genome shotgun (WGS) entry which is preliminary data.</text>
</comment>